<feature type="non-terminal residue" evidence="1">
    <location>
        <position position="39"/>
    </location>
</feature>
<comment type="caution">
    <text evidence="1">The sequence shown here is derived from an EMBL/GenBank/DDBJ whole genome shotgun (WGS) entry which is preliminary data.</text>
</comment>
<organism evidence="1">
    <name type="scientific">marine sediment metagenome</name>
    <dbReference type="NCBI Taxonomy" id="412755"/>
    <lineage>
        <taxon>unclassified sequences</taxon>
        <taxon>metagenomes</taxon>
        <taxon>ecological metagenomes</taxon>
    </lineage>
</organism>
<proteinExistence type="predicted"/>
<accession>X1DPH5</accession>
<evidence type="ECO:0000313" key="1">
    <source>
        <dbReference type="EMBL" id="GAH10145.1"/>
    </source>
</evidence>
<protein>
    <submittedName>
        <fullName evidence="1">Uncharacterized protein</fullName>
    </submittedName>
</protein>
<reference evidence="1" key="1">
    <citation type="journal article" date="2014" name="Front. Microbiol.">
        <title>High frequency of phylogenetically diverse reductive dehalogenase-homologous genes in deep subseafloor sedimentary metagenomes.</title>
        <authorList>
            <person name="Kawai M."/>
            <person name="Futagami T."/>
            <person name="Toyoda A."/>
            <person name="Takaki Y."/>
            <person name="Nishi S."/>
            <person name="Hori S."/>
            <person name="Arai W."/>
            <person name="Tsubouchi T."/>
            <person name="Morono Y."/>
            <person name="Uchiyama I."/>
            <person name="Ito T."/>
            <person name="Fujiyama A."/>
            <person name="Inagaki F."/>
            <person name="Takami H."/>
        </authorList>
    </citation>
    <scope>NUCLEOTIDE SEQUENCE</scope>
    <source>
        <strain evidence="1">Expedition CK06-06</strain>
    </source>
</reference>
<name>X1DPH5_9ZZZZ</name>
<dbReference type="AlphaFoldDB" id="X1DPH5"/>
<dbReference type="EMBL" id="BART01036356">
    <property type="protein sequence ID" value="GAH10145.1"/>
    <property type="molecule type" value="Genomic_DNA"/>
</dbReference>
<gene>
    <name evidence="1" type="ORF">S01H4_61348</name>
</gene>
<sequence>MFDQQKGQARDMGFAINNMLDNPEFKIQLMNMFADQWKK</sequence>